<feature type="compositionally biased region" description="Low complexity" evidence="1">
    <location>
        <begin position="159"/>
        <end position="168"/>
    </location>
</feature>
<evidence type="ECO:0000256" key="1">
    <source>
        <dbReference type="SAM" id="MobiDB-lite"/>
    </source>
</evidence>
<dbReference type="RefSeq" id="XP_015658678.1">
    <property type="nucleotide sequence ID" value="XM_015803162.1"/>
</dbReference>
<evidence type="ECO:0000313" key="2">
    <source>
        <dbReference type="EMBL" id="KPA80238.1"/>
    </source>
</evidence>
<feature type="region of interest" description="Disordered" evidence="1">
    <location>
        <begin position="134"/>
        <end position="168"/>
    </location>
</feature>
<proteinExistence type="predicted"/>
<dbReference type="EMBL" id="LGTL01000009">
    <property type="protein sequence ID" value="KPA80238.1"/>
    <property type="molecule type" value="Genomic_DNA"/>
</dbReference>
<reference evidence="2 3" key="1">
    <citation type="submission" date="2015-07" db="EMBL/GenBank/DDBJ databases">
        <title>High-quality genome of monoxenous trypanosomatid Leptomonas pyrrhocoris.</title>
        <authorList>
            <person name="Flegontov P."/>
            <person name="Butenko A."/>
            <person name="Firsov S."/>
            <person name="Vlcek C."/>
            <person name="Logacheva M.D."/>
            <person name="Field M."/>
            <person name="Filatov D."/>
            <person name="Flegontova O."/>
            <person name="Gerasimov E."/>
            <person name="Jackson A.P."/>
            <person name="Kelly S."/>
            <person name="Opperdoes F."/>
            <person name="O'Reilly A."/>
            <person name="Votypka J."/>
            <person name="Yurchenko V."/>
            <person name="Lukes J."/>
        </authorList>
    </citation>
    <scope>NUCLEOTIDE SEQUENCE [LARGE SCALE GENOMIC DNA]</scope>
    <source>
        <strain evidence="2">H10</strain>
    </source>
</reference>
<dbReference type="OMA" id="EYLHYCG"/>
<evidence type="ECO:0000313" key="3">
    <source>
        <dbReference type="Proteomes" id="UP000037923"/>
    </source>
</evidence>
<organism evidence="2 3">
    <name type="scientific">Leptomonas pyrrhocoris</name>
    <name type="common">Firebug parasite</name>
    <dbReference type="NCBI Taxonomy" id="157538"/>
    <lineage>
        <taxon>Eukaryota</taxon>
        <taxon>Discoba</taxon>
        <taxon>Euglenozoa</taxon>
        <taxon>Kinetoplastea</taxon>
        <taxon>Metakinetoplastina</taxon>
        <taxon>Trypanosomatida</taxon>
        <taxon>Trypanosomatidae</taxon>
        <taxon>Leishmaniinae</taxon>
        <taxon>Leptomonas</taxon>
    </lineage>
</organism>
<dbReference type="GeneID" id="26905498"/>
<gene>
    <name evidence="2" type="ORF">ABB37_05208</name>
</gene>
<feature type="compositionally biased region" description="Low complexity" evidence="1">
    <location>
        <begin position="135"/>
        <end position="150"/>
    </location>
</feature>
<protein>
    <submittedName>
        <fullName evidence="2">Uncharacterized protein</fullName>
    </submittedName>
</protein>
<dbReference type="RefSeq" id="XP_015658677.1">
    <property type="nucleotide sequence ID" value="XM_015803161.1"/>
</dbReference>
<sequence>MSRNGEVERLIVFARDFAELYMRFSKHFISFDAISIESFAEVFDASKVEYLHYGGGTALDRPFFPAITDDLLQLSAAYLAIPAEVAPRIVRTFGLLLSLFVYATQPARQRDTREGAAEEEVTVETPLGAASAMYTAGTSSSTRPSSTGTALTENGNAEAAAPPLSSLSPRLPMRSVPISVSCMRHLLSCMSTAHAAAIPTSTLSQNPRDFHRSGSSSNNYNSRGAEPLAQPARSSSVSSPAPVAQLSYTEARALLMLHRAGGWHVEPYVHNGLHIDALMTAHAARGVPLVTRVTPLPPPTFAAMLTARSIMHASVSPAALGGADSLFRDPEFVRMRQEYEKERQQLFQ</sequence>
<dbReference type="EMBL" id="LGTL01000009">
    <property type="protein sequence ID" value="KPA80239.1"/>
    <property type="molecule type" value="Genomic_DNA"/>
</dbReference>
<dbReference type="VEuPathDB" id="TriTrypDB:LpyrH10_09_3080"/>
<name>A0A0N0DVE3_LEPPY</name>
<feature type="compositionally biased region" description="Low complexity" evidence="1">
    <location>
        <begin position="213"/>
        <end position="241"/>
    </location>
</feature>
<feature type="region of interest" description="Disordered" evidence="1">
    <location>
        <begin position="200"/>
        <end position="241"/>
    </location>
</feature>
<dbReference type="AlphaFoldDB" id="A0A0N0DVE3"/>
<comment type="caution">
    <text evidence="2">The sequence shown here is derived from an EMBL/GenBank/DDBJ whole genome shotgun (WGS) entry which is preliminary data.</text>
</comment>
<dbReference type="OrthoDB" id="273103at2759"/>
<keyword evidence="3" id="KW-1185">Reference proteome</keyword>
<accession>A0A0N0DVE3</accession>
<dbReference type="Proteomes" id="UP000037923">
    <property type="component" value="Unassembled WGS sequence"/>
</dbReference>